<dbReference type="Proteomes" id="UP001529256">
    <property type="component" value="Unassembled WGS sequence"/>
</dbReference>
<proteinExistence type="predicted"/>
<evidence type="ECO:0000313" key="2">
    <source>
        <dbReference type="Proteomes" id="UP001529256"/>
    </source>
</evidence>
<protein>
    <submittedName>
        <fullName evidence="1">Uncharacterized protein</fullName>
    </submittedName>
</protein>
<gene>
    <name evidence="1" type="ORF">QUW25_00225</name>
</gene>
<dbReference type="EMBL" id="JAUDEA010000001">
    <property type="protein sequence ID" value="MDM8270116.1"/>
    <property type="molecule type" value="Genomic_DNA"/>
</dbReference>
<evidence type="ECO:0000313" key="1">
    <source>
        <dbReference type="EMBL" id="MDM8270116.1"/>
    </source>
</evidence>
<sequence length="70" mass="8175">MDDLAQTLRDAGCDEGTSEAVRRLCESHRVDDAVRALRRHRCDLMDALHESQARVDCLDYLIRRMEEERT</sequence>
<reference evidence="1" key="1">
    <citation type="submission" date="2023-06" db="EMBL/GenBank/DDBJ databases">
        <title>Identification and characterization of horizontal gene transfer across gut microbiota members of farm animals based on homology search.</title>
        <authorList>
            <person name="Schwarzerova J."/>
            <person name="Nykrynova M."/>
            <person name="Jureckova K."/>
            <person name="Cejkova D."/>
            <person name="Rychlik I."/>
        </authorList>
    </citation>
    <scope>NUCLEOTIDE SEQUENCE</scope>
    <source>
        <strain evidence="1">153_Feed</strain>
    </source>
</reference>
<name>A0ABT7V0X6_9ACTN</name>
<organism evidence="1 2">
    <name type="scientific">Thermophilibacter provencensis</name>
    <dbReference type="NCBI Taxonomy" id="1852386"/>
    <lineage>
        <taxon>Bacteria</taxon>
        <taxon>Bacillati</taxon>
        <taxon>Actinomycetota</taxon>
        <taxon>Coriobacteriia</taxon>
        <taxon>Coriobacteriales</taxon>
        <taxon>Atopobiaceae</taxon>
        <taxon>Thermophilibacter</taxon>
    </lineage>
</organism>
<dbReference type="RefSeq" id="WP_289510223.1">
    <property type="nucleotide sequence ID" value="NZ_JAUDEA010000001.1"/>
</dbReference>
<keyword evidence="2" id="KW-1185">Reference proteome</keyword>
<reference evidence="1" key="2">
    <citation type="submission" date="2023-06" db="EMBL/GenBank/DDBJ databases">
        <authorList>
            <person name="Zeman M."/>
            <person name="Kubasova T."/>
            <person name="Jahodarova E."/>
            <person name="Nykrynova M."/>
            <person name="Rychlik I."/>
        </authorList>
    </citation>
    <scope>NUCLEOTIDE SEQUENCE</scope>
    <source>
        <strain evidence="1">153_Feed</strain>
    </source>
</reference>
<accession>A0ABT7V0X6</accession>
<comment type="caution">
    <text evidence="1">The sequence shown here is derived from an EMBL/GenBank/DDBJ whole genome shotgun (WGS) entry which is preliminary data.</text>
</comment>